<accession>A0ABV8PLE5</accession>
<dbReference type="EMBL" id="JBHSCL010000004">
    <property type="protein sequence ID" value="MFC4220061.1"/>
    <property type="molecule type" value="Genomic_DNA"/>
</dbReference>
<comment type="caution">
    <text evidence="1">The sequence shown here is derived from an EMBL/GenBank/DDBJ whole genome shotgun (WGS) entry which is preliminary data.</text>
</comment>
<keyword evidence="1" id="KW-0560">Oxidoreductase</keyword>
<protein>
    <submittedName>
        <fullName evidence="1">Antibiotic biosynthesis monooxygenase family protein</fullName>
        <ecNumber evidence="1">1.14.-.-</ecNumber>
    </submittedName>
</protein>
<evidence type="ECO:0000313" key="1">
    <source>
        <dbReference type="EMBL" id="MFC4220061.1"/>
    </source>
</evidence>
<proteinExistence type="predicted"/>
<dbReference type="Gene3D" id="3.30.70.100">
    <property type="match status" value="1"/>
</dbReference>
<gene>
    <name evidence="1" type="ORF">ACFOWS_07950</name>
</gene>
<evidence type="ECO:0000313" key="2">
    <source>
        <dbReference type="Proteomes" id="UP001595841"/>
    </source>
</evidence>
<keyword evidence="1" id="KW-0503">Monooxygenase</keyword>
<reference evidence="2" key="1">
    <citation type="journal article" date="2019" name="Int. J. Syst. Evol. Microbiol.">
        <title>The Global Catalogue of Microorganisms (GCM) 10K type strain sequencing project: providing services to taxonomists for standard genome sequencing and annotation.</title>
        <authorList>
            <consortium name="The Broad Institute Genomics Platform"/>
            <consortium name="The Broad Institute Genome Sequencing Center for Infectious Disease"/>
            <person name="Wu L."/>
            <person name="Ma J."/>
        </authorList>
    </citation>
    <scope>NUCLEOTIDE SEQUENCE [LARGE SCALE GENOMIC DNA]</scope>
    <source>
        <strain evidence="2">CGMCC 1.15774</strain>
    </source>
</reference>
<dbReference type="Proteomes" id="UP001595841">
    <property type="component" value="Unassembled WGS sequence"/>
</dbReference>
<dbReference type="RefSeq" id="WP_379763396.1">
    <property type="nucleotide sequence ID" value="NZ_JBHSCL010000004.1"/>
</dbReference>
<keyword evidence="2" id="KW-1185">Reference proteome</keyword>
<name>A0ABV8PLE5_9FLAO</name>
<organism evidence="1 2">
    <name type="scientific">Flagellimonas marina</name>
    <dbReference type="NCBI Taxonomy" id="1775168"/>
    <lineage>
        <taxon>Bacteria</taxon>
        <taxon>Pseudomonadati</taxon>
        <taxon>Bacteroidota</taxon>
        <taxon>Flavobacteriia</taxon>
        <taxon>Flavobacteriales</taxon>
        <taxon>Flavobacteriaceae</taxon>
        <taxon>Flagellimonas</taxon>
    </lineage>
</organism>
<sequence length="101" mass="11811">MHVVIYEFEVKTGVDNKFKEAWEKLTKAYLDHAGSYGSRLHKCHNRNYIAYAQWPSKESHAIARRKLTNKSRSLLDELRSTCSNVKILCQLEVLKDYLVHS</sequence>
<dbReference type="InterPro" id="IPR011008">
    <property type="entry name" value="Dimeric_a/b-barrel"/>
</dbReference>
<dbReference type="EC" id="1.14.-.-" evidence="1"/>
<dbReference type="GO" id="GO:0004497">
    <property type="term" value="F:monooxygenase activity"/>
    <property type="evidence" value="ECO:0007669"/>
    <property type="project" value="UniProtKB-KW"/>
</dbReference>
<dbReference type="SUPFAM" id="SSF54909">
    <property type="entry name" value="Dimeric alpha+beta barrel"/>
    <property type="match status" value="1"/>
</dbReference>